<dbReference type="InterPro" id="IPR006553">
    <property type="entry name" value="Leu-rich_rpt_Cys-con_subtyp"/>
</dbReference>
<feature type="compositionally biased region" description="Basic and acidic residues" evidence="1">
    <location>
        <begin position="21"/>
        <end position="38"/>
    </location>
</feature>
<comment type="caution">
    <text evidence="3">The sequence shown here is derived from an EMBL/GenBank/DDBJ whole genome shotgun (WGS) entry which is preliminary data.</text>
</comment>
<dbReference type="GO" id="GO:0019005">
    <property type="term" value="C:SCF ubiquitin ligase complex"/>
    <property type="evidence" value="ECO:0007669"/>
    <property type="project" value="TreeGrafter"/>
</dbReference>
<dbReference type="EMBL" id="CANTUO010000001">
    <property type="protein sequence ID" value="CAI5756694.1"/>
    <property type="molecule type" value="Genomic_DNA"/>
</dbReference>
<name>A0A9W4XFG1_9ASCO</name>
<feature type="compositionally biased region" description="Basic residues" evidence="1">
    <location>
        <begin position="99"/>
        <end position="114"/>
    </location>
</feature>
<evidence type="ECO:0000313" key="4">
    <source>
        <dbReference type="Proteomes" id="UP001152885"/>
    </source>
</evidence>
<dbReference type="OrthoDB" id="1924287at2759"/>
<dbReference type="Pfam" id="PF23550">
    <property type="entry name" value="zf_Tbcl_Rhp7"/>
    <property type="match status" value="1"/>
</dbReference>
<feature type="compositionally biased region" description="Basic and acidic residues" evidence="1">
    <location>
        <begin position="117"/>
        <end position="130"/>
    </location>
</feature>
<evidence type="ECO:0000313" key="3">
    <source>
        <dbReference type="EMBL" id="CAI5756694.1"/>
    </source>
</evidence>
<dbReference type="InterPro" id="IPR032675">
    <property type="entry name" value="LRR_dom_sf"/>
</dbReference>
<accession>A0A9W4XFG1</accession>
<dbReference type="PANTHER" id="PTHR13318">
    <property type="entry name" value="PARTNER OF PAIRED, ISOFORM B-RELATED"/>
    <property type="match status" value="1"/>
</dbReference>
<protein>
    <recommendedName>
        <fullName evidence="2">DNA repair protein rhp7 treble clef domain-containing protein</fullName>
    </recommendedName>
</protein>
<dbReference type="Gene3D" id="3.80.10.10">
    <property type="entry name" value="Ribonuclease Inhibitor"/>
    <property type="match status" value="1"/>
</dbReference>
<evidence type="ECO:0000259" key="2">
    <source>
        <dbReference type="Pfam" id="PF23550"/>
    </source>
</evidence>
<dbReference type="Proteomes" id="UP001152885">
    <property type="component" value="Unassembled WGS sequence"/>
</dbReference>
<dbReference type="SMART" id="SM00367">
    <property type="entry name" value="LRR_CC"/>
    <property type="match status" value="6"/>
</dbReference>
<gene>
    <name evidence="3" type="ORF">CANVERA_P1212</name>
</gene>
<feature type="domain" description="DNA repair protein rhp7 treble clef" evidence="2">
    <location>
        <begin position="149"/>
        <end position="187"/>
    </location>
</feature>
<sequence length="617" mass="70375">MGRRNYKAGVKGPSSALTEFLKQEGITDRFRNRREIERNGGNQSQTSDQENSPPPPNQFQTLDQQQPEKDDDDDDVSLDIIRSSPTPKEESDDEEIKLMRKAAKRKLKARRGGTTRKNPDSSDDDSHNDLDGNYSSDEDDLGNANLKKFGELDQCIDCGKSIQLTVYSRFIKEKVGYLCDECNQILKNREKQAKQNQLNARKKRKRTAQALLNKTTIKLPKLQDVCIKKITSNITDVDALGDIGQLNLDKISMILSKNRSLNDQTMTLFLSPELKSLSFWDCSDVDSDSLNKIAAFCPNLKSLTLFMCGQLHNDNLQYFATNLKNLKEFRLNGPFLISAKMWIEYFNIIKDQLNKFELRNTHRFTKDSLTALLENCGKKLTSLKLSRLDGLVDQDVYNEVPEKISSNSLTHLEISYPPREECVTDDTLIKILEKCGESLISLNVDGCIGLTDKFLIEGVCKYCINLQHLSMRQLDQVTNEGFSQAFDAYSKINAGGLIEVDLTKCDDIGDEAIYSLLNHSSHTLVELSINSLYRITKDFLSQIFIEDHTQFKKQLKARVEKEKESRSQSQPQQEGEDEEEEEAKDVLHYYHYINLPLLTYLDAGFVRAVTNYGSLWR</sequence>
<proteinExistence type="predicted"/>
<dbReference type="InterPro" id="IPR056451">
    <property type="entry name" value="Znf_Tbcl_Rhp7"/>
</dbReference>
<dbReference type="AlphaFoldDB" id="A0A9W4XFG1"/>
<feature type="region of interest" description="Disordered" evidence="1">
    <location>
        <begin position="1"/>
        <end position="140"/>
    </location>
</feature>
<dbReference type="SUPFAM" id="SSF52047">
    <property type="entry name" value="RNI-like"/>
    <property type="match status" value="1"/>
</dbReference>
<dbReference type="GO" id="GO:0031146">
    <property type="term" value="P:SCF-dependent proteasomal ubiquitin-dependent protein catabolic process"/>
    <property type="evidence" value="ECO:0007669"/>
    <property type="project" value="TreeGrafter"/>
</dbReference>
<feature type="region of interest" description="Disordered" evidence="1">
    <location>
        <begin position="560"/>
        <end position="581"/>
    </location>
</feature>
<reference evidence="3" key="1">
    <citation type="submission" date="2022-12" db="EMBL/GenBank/DDBJ databases">
        <authorList>
            <person name="Brejova B."/>
        </authorList>
    </citation>
    <scope>NUCLEOTIDE SEQUENCE</scope>
</reference>
<evidence type="ECO:0000256" key="1">
    <source>
        <dbReference type="SAM" id="MobiDB-lite"/>
    </source>
</evidence>
<keyword evidence="4" id="KW-1185">Reference proteome</keyword>
<organism evidence="3 4">
    <name type="scientific">Candida verbasci</name>
    <dbReference type="NCBI Taxonomy" id="1227364"/>
    <lineage>
        <taxon>Eukaryota</taxon>
        <taxon>Fungi</taxon>
        <taxon>Dikarya</taxon>
        <taxon>Ascomycota</taxon>
        <taxon>Saccharomycotina</taxon>
        <taxon>Pichiomycetes</taxon>
        <taxon>Debaryomycetaceae</taxon>
        <taxon>Candida/Lodderomyces clade</taxon>
        <taxon>Candida</taxon>
    </lineage>
</organism>